<dbReference type="OrthoDB" id="414781at2759"/>
<gene>
    <name evidence="4" type="ORF">RO3G_10847</name>
</gene>
<evidence type="ECO:0000256" key="2">
    <source>
        <dbReference type="ARBA" id="ARBA00023134"/>
    </source>
</evidence>
<dbReference type="InterPro" id="IPR027417">
    <property type="entry name" value="P-loop_NTPase"/>
</dbReference>
<organism evidence="4 5">
    <name type="scientific">Rhizopus delemar (strain RA 99-880 / ATCC MYA-4621 / FGSC 9543 / NRRL 43880)</name>
    <name type="common">Mucormycosis agent</name>
    <name type="synonym">Rhizopus arrhizus var. delemar</name>
    <dbReference type="NCBI Taxonomy" id="246409"/>
    <lineage>
        <taxon>Eukaryota</taxon>
        <taxon>Fungi</taxon>
        <taxon>Fungi incertae sedis</taxon>
        <taxon>Mucoromycota</taxon>
        <taxon>Mucoromycotina</taxon>
        <taxon>Mucoromycetes</taxon>
        <taxon>Mucorales</taxon>
        <taxon>Mucorineae</taxon>
        <taxon>Rhizopodaceae</taxon>
        <taxon>Rhizopus</taxon>
    </lineage>
</organism>
<dbReference type="GO" id="GO:0003924">
    <property type="term" value="F:GTPase activity"/>
    <property type="evidence" value="ECO:0007669"/>
    <property type="project" value="InterPro"/>
</dbReference>
<dbReference type="GO" id="GO:0043001">
    <property type="term" value="P:Golgi to plasma membrane protein transport"/>
    <property type="evidence" value="ECO:0007669"/>
    <property type="project" value="TreeGrafter"/>
</dbReference>
<dbReference type="InParanoid" id="I1CCF6"/>
<dbReference type="GO" id="GO:0006886">
    <property type="term" value="P:intracellular protein transport"/>
    <property type="evidence" value="ECO:0007669"/>
    <property type="project" value="TreeGrafter"/>
</dbReference>
<reference evidence="4 5" key="1">
    <citation type="journal article" date="2009" name="PLoS Genet.">
        <title>Genomic analysis of the basal lineage fungus Rhizopus oryzae reveals a whole-genome duplication.</title>
        <authorList>
            <person name="Ma L.-J."/>
            <person name="Ibrahim A.S."/>
            <person name="Skory C."/>
            <person name="Grabherr M.G."/>
            <person name="Burger G."/>
            <person name="Butler M."/>
            <person name="Elias M."/>
            <person name="Idnurm A."/>
            <person name="Lang B.F."/>
            <person name="Sone T."/>
            <person name="Abe A."/>
            <person name="Calvo S.E."/>
            <person name="Corrochano L.M."/>
            <person name="Engels R."/>
            <person name="Fu J."/>
            <person name="Hansberg W."/>
            <person name="Kim J.-M."/>
            <person name="Kodira C.D."/>
            <person name="Koehrsen M.J."/>
            <person name="Liu B."/>
            <person name="Miranda-Saavedra D."/>
            <person name="O'Leary S."/>
            <person name="Ortiz-Castellanos L."/>
            <person name="Poulter R."/>
            <person name="Rodriguez-Romero J."/>
            <person name="Ruiz-Herrera J."/>
            <person name="Shen Y.-Q."/>
            <person name="Zeng Q."/>
            <person name="Galagan J."/>
            <person name="Birren B.W."/>
            <person name="Cuomo C.A."/>
            <person name="Wickes B.L."/>
        </authorList>
    </citation>
    <scope>NUCLEOTIDE SEQUENCE [LARGE SCALE GENOMIC DNA]</scope>
    <source>
        <strain evidence="5">RA 99-880 / ATCC MYA-4621 / FGSC 9543 / NRRL 43880</strain>
    </source>
</reference>
<evidence type="ECO:0000313" key="4">
    <source>
        <dbReference type="EMBL" id="EIE86136.1"/>
    </source>
</evidence>
<dbReference type="GO" id="GO:0034067">
    <property type="term" value="P:protein localization to Golgi apparatus"/>
    <property type="evidence" value="ECO:0007669"/>
    <property type="project" value="TreeGrafter"/>
</dbReference>
<feature type="binding site" evidence="3">
    <location>
        <begin position="17"/>
        <end position="20"/>
    </location>
    <ligand>
        <name>GTP</name>
        <dbReference type="ChEBI" id="CHEBI:37565"/>
    </ligand>
</feature>
<dbReference type="VEuPathDB" id="FungiDB:RO3G_10847"/>
<keyword evidence="1 3" id="KW-0547">Nucleotide-binding</keyword>
<evidence type="ECO:0000256" key="1">
    <source>
        <dbReference type="ARBA" id="ARBA00022741"/>
    </source>
</evidence>
<evidence type="ECO:0000313" key="5">
    <source>
        <dbReference type="Proteomes" id="UP000009138"/>
    </source>
</evidence>
<dbReference type="eggNOG" id="KOG0076">
    <property type="taxonomic scope" value="Eukaryota"/>
</dbReference>
<accession>I1CCF6</accession>
<dbReference type="GO" id="GO:0005525">
    <property type="term" value="F:GTP binding"/>
    <property type="evidence" value="ECO:0007669"/>
    <property type="project" value="UniProtKB-KW"/>
</dbReference>
<dbReference type="RefSeq" id="XP_067521532.1">
    <property type="nucleotide sequence ID" value="XM_067665431.1"/>
</dbReference>
<dbReference type="Gene3D" id="3.40.50.300">
    <property type="entry name" value="P-loop containing nucleotide triphosphate hydrolases"/>
    <property type="match status" value="1"/>
</dbReference>
<dbReference type="InterPro" id="IPR024156">
    <property type="entry name" value="Small_GTPase_ARF"/>
</dbReference>
<dbReference type="Proteomes" id="UP000009138">
    <property type="component" value="Unassembled WGS sequence"/>
</dbReference>
<name>I1CCF6_RHIO9</name>
<dbReference type="PANTHER" id="PTHR45909">
    <property type="entry name" value="ADP-RIBOSYLATION FACTOR-RELATED PROTEIN 1"/>
    <property type="match status" value="1"/>
</dbReference>
<dbReference type="Pfam" id="PF00025">
    <property type="entry name" value="Arf"/>
    <property type="match status" value="1"/>
</dbReference>
<proteinExistence type="predicted"/>
<dbReference type="InterPro" id="IPR006689">
    <property type="entry name" value="Small_GTPase_ARF/SAR"/>
</dbReference>
<protein>
    <submittedName>
        <fullName evidence="4">Uncharacterized protein</fullName>
    </submittedName>
</protein>
<sequence length="69" mass="7574">MITNDAVEGVPVLMLANKQDVHGALRVEEIKEVFNKIAVKLGARDSRVLPVSALEGCMITHKSFNVEIQ</sequence>
<dbReference type="PANTHER" id="PTHR45909:SF1">
    <property type="entry name" value="ADP-RIBOSYLATION FACTOR-RELATED PROTEIN 1"/>
    <property type="match status" value="1"/>
</dbReference>
<dbReference type="SUPFAM" id="SSF52540">
    <property type="entry name" value="P-loop containing nucleoside triphosphate hydrolases"/>
    <property type="match status" value="1"/>
</dbReference>
<dbReference type="GeneID" id="93617812"/>
<dbReference type="AlphaFoldDB" id="I1CCF6"/>
<keyword evidence="5" id="KW-1185">Reference proteome</keyword>
<dbReference type="GO" id="GO:0005794">
    <property type="term" value="C:Golgi apparatus"/>
    <property type="evidence" value="ECO:0007669"/>
    <property type="project" value="TreeGrafter"/>
</dbReference>
<keyword evidence="2 3" id="KW-0342">GTP-binding</keyword>
<dbReference type="EMBL" id="CH476739">
    <property type="protein sequence ID" value="EIE86136.1"/>
    <property type="molecule type" value="Genomic_DNA"/>
</dbReference>
<evidence type="ECO:0000256" key="3">
    <source>
        <dbReference type="PIRSR" id="PIRSR606689-1"/>
    </source>
</evidence>
<dbReference type="STRING" id="246409.I1CCF6"/>